<dbReference type="EMBL" id="JAPFGC010000002">
    <property type="protein sequence ID" value="MDA0177777.1"/>
    <property type="molecule type" value="Genomic_DNA"/>
</dbReference>
<dbReference type="PANTHER" id="PTHR12121:SF36">
    <property type="entry name" value="ENDONUCLEASE_EXONUCLEASE_PHOSPHATASE DOMAIN-CONTAINING PROTEIN"/>
    <property type="match status" value="1"/>
</dbReference>
<dbReference type="CDD" id="cd09083">
    <property type="entry name" value="EEP-1"/>
    <property type="match status" value="1"/>
</dbReference>
<keyword evidence="3" id="KW-0255">Endonuclease</keyword>
<dbReference type="SUPFAM" id="SSF56219">
    <property type="entry name" value="DNase I-like"/>
    <property type="match status" value="1"/>
</dbReference>
<protein>
    <submittedName>
        <fullName evidence="3">Endonuclease/exonuclease/phosphatase family protein</fullName>
    </submittedName>
</protein>
<comment type="caution">
    <text evidence="3">The sequence shown here is derived from an EMBL/GenBank/DDBJ whole genome shotgun (WGS) entry which is preliminary data.</text>
</comment>
<reference evidence="3" key="1">
    <citation type="submission" date="2022-11" db="EMBL/GenBank/DDBJ databases">
        <title>Refractory cell wall polysaccharides provide important carbon source for microbial heterotrophs in the hadal ocean.</title>
        <authorList>
            <person name="Zhu X."/>
        </authorList>
    </citation>
    <scope>NUCLEOTIDE SEQUENCE</scope>
    <source>
        <strain evidence="3">MTRN7</strain>
    </source>
</reference>
<dbReference type="Gene3D" id="3.60.10.10">
    <property type="entry name" value="Endonuclease/exonuclease/phosphatase"/>
    <property type="match status" value="1"/>
</dbReference>
<evidence type="ECO:0000313" key="4">
    <source>
        <dbReference type="Proteomes" id="UP001149142"/>
    </source>
</evidence>
<dbReference type="PANTHER" id="PTHR12121">
    <property type="entry name" value="CARBON CATABOLITE REPRESSOR PROTEIN 4"/>
    <property type="match status" value="1"/>
</dbReference>
<evidence type="ECO:0000259" key="2">
    <source>
        <dbReference type="Pfam" id="PF03372"/>
    </source>
</evidence>
<dbReference type="InterPro" id="IPR050410">
    <property type="entry name" value="CCR4/nocturin_mRNA_transcr"/>
</dbReference>
<dbReference type="Pfam" id="PF03372">
    <property type="entry name" value="Exo_endo_phos"/>
    <property type="match status" value="1"/>
</dbReference>
<evidence type="ECO:0000313" key="3">
    <source>
        <dbReference type="EMBL" id="MDA0177777.1"/>
    </source>
</evidence>
<keyword evidence="4" id="KW-1185">Reference proteome</keyword>
<dbReference type="RefSeq" id="WP_270005578.1">
    <property type="nucleotide sequence ID" value="NZ_JAPFGC010000002.1"/>
</dbReference>
<keyword evidence="3" id="KW-0378">Hydrolase</keyword>
<keyword evidence="3" id="KW-0540">Nuclease</keyword>
<dbReference type="InterPro" id="IPR005135">
    <property type="entry name" value="Endo/exonuclease/phosphatase"/>
</dbReference>
<feature type="domain" description="Endonuclease/exonuclease/phosphatase" evidence="2">
    <location>
        <begin position="23"/>
        <end position="265"/>
    </location>
</feature>
<organism evidence="3 4">
    <name type="scientific">Mesoflavibacter profundi</name>
    <dbReference type="NCBI Taxonomy" id="2708110"/>
    <lineage>
        <taxon>Bacteria</taxon>
        <taxon>Pseudomonadati</taxon>
        <taxon>Bacteroidota</taxon>
        <taxon>Flavobacteriia</taxon>
        <taxon>Flavobacteriales</taxon>
        <taxon>Flavobacteriaceae</taxon>
        <taxon>Mesoflavibacter</taxon>
    </lineage>
</organism>
<accession>A0ABT4S121</accession>
<feature type="chain" id="PRO_5046114762" evidence="1">
    <location>
        <begin position="18"/>
        <end position="278"/>
    </location>
</feature>
<sequence length="278" mass="32022">MKYLFLILFSISTLSLAQDYTAMTYNIKLDYPKEGENSWQNRKPFFINQIKFYEPDVLGVQEAMPNQMKDMDSLLTDYSYVGVGRDDGKNKGEFSAIFYKNKELKVLQSSTFWLSQTPDKVSMGWDAVCNRVCTYALFQHKKTKETFWVFNTHFDHVGEVAREKSAALILKKINTLNTKNYPVLLMGDFNLEPKSSPILSIKEKLNDSNSVAKLVFGPTGTYNGFNFNIAVKTRIDYVFVSKSSILVKKYAVLSDNWETKYPSDHLPVYINFKLTKTK</sequence>
<feature type="signal peptide" evidence="1">
    <location>
        <begin position="1"/>
        <end position="17"/>
    </location>
</feature>
<dbReference type="GO" id="GO:0004519">
    <property type="term" value="F:endonuclease activity"/>
    <property type="evidence" value="ECO:0007669"/>
    <property type="project" value="UniProtKB-KW"/>
</dbReference>
<dbReference type="InterPro" id="IPR036691">
    <property type="entry name" value="Endo/exonu/phosph_ase_sf"/>
</dbReference>
<evidence type="ECO:0000256" key="1">
    <source>
        <dbReference type="SAM" id="SignalP"/>
    </source>
</evidence>
<proteinExistence type="predicted"/>
<name>A0ABT4S121_9FLAO</name>
<keyword evidence="1" id="KW-0732">Signal</keyword>
<gene>
    <name evidence="3" type="ORF">OOZ35_09765</name>
</gene>
<dbReference type="Proteomes" id="UP001149142">
    <property type="component" value="Unassembled WGS sequence"/>
</dbReference>